<evidence type="ECO:0000313" key="2">
    <source>
        <dbReference type="EMBL" id="KAK3047702.1"/>
    </source>
</evidence>
<gene>
    <name evidence="2" type="ORF">LTR09_010960</name>
</gene>
<sequence>MVGSQNLLICTACGTQFDVPFSQPLKACRICDDPRQFVPAQGQTWTSLSHLRSTHTNTFTPFSTSSKLWSINTEPKVAIGQRCILIQTPSGNVLWDCITLLNDATVERIKSMGGLKAIVISHPHYYTTHLDWAEAFGCPVYLAKEDVGWCCREDRDRRRKLIEGTHGSLEEVVVEGVVVAKPGGHFPGSLVLCWERRLFIADTMVTAPSAYYHIDRPEGTTSYAFMWSIPNMIPLPPSELIKMWRVLETLDFESTHAAFVGTDIYDKDLKGRVLESMKIQARNEGYAEHEILKQKLPE</sequence>
<dbReference type="PANTHER" id="PTHR36839">
    <property type="entry name" value="METALLO-BETA-LACTAMASE FAMILY PROTEIN (AFU_ORTHOLOGUE AFUA_5G12770)"/>
    <property type="match status" value="1"/>
</dbReference>
<organism evidence="2 3">
    <name type="scientific">Extremus antarcticus</name>
    <dbReference type="NCBI Taxonomy" id="702011"/>
    <lineage>
        <taxon>Eukaryota</taxon>
        <taxon>Fungi</taxon>
        <taxon>Dikarya</taxon>
        <taxon>Ascomycota</taxon>
        <taxon>Pezizomycotina</taxon>
        <taxon>Dothideomycetes</taxon>
        <taxon>Dothideomycetidae</taxon>
        <taxon>Mycosphaerellales</taxon>
        <taxon>Extremaceae</taxon>
        <taxon>Extremus</taxon>
    </lineage>
</organism>
<dbReference type="Gene3D" id="3.60.15.10">
    <property type="entry name" value="Ribonuclease Z/Hydroxyacylglutathione hydrolase-like"/>
    <property type="match status" value="1"/>
</dbReference>
<dbReference type="Proteomes" id="UP001271007">
    <property type="component" value="Unassembled WGS sequence"/>
</dbReference>
<protein>
    <recommendedName>
        <fullName evidence="1">Metallo-beta-lactamase domain-containing protein</fullName>
    </recommendedName>
</protein>
<dbReference type="SUPFAM" id="SSF56281">
    <property type="entry name" value="Metallo-hydrolase/oxidoreductase"/>
    <property type="match status" value="1"/>
</dbReference>
<feature type="domain" description="Metallo-beta-lactamase" evidence="1">
    <location>
        <begin position="80"/>
        <end position="244"/>
    </location>
</feature>
<dbReference type="PANTHER" id="PTHR36839:SF1">
    <property type="entry name" value="METALLO-BETA-LACTAMASE FAMILY PROTEIN (AFU_ORTHOLOGUE AFUA_5G12770)"/>
    <property type="match status" value="1"/>
</dbReference>
<keyword evidence="3" id="KW-1185">Reference proteome</keyword>
<dbReference type="InterPro" id="IPR036866">
    <property type="entry name" value="RibonucZ/Hydroxyglut_hydro"/>
</dbReference>
<dbReference type="InterPro" id="IPR001279">
    <property type="entry name" value="Metallo-B-lactamas"/>
</dbReference>
<dbReference type="AlphaFoldDB" id="A0AAJ0DCR4"/>
<reference evidence="2" key="1">
    <citation type="submission" date="2023-04" db="EMBL/GenBank/DDBJ databases">
        <title>Black Yeasts Isolated from many extreme environments.</title>
        <authorList>
            <person name="Coleine C."/>
            <person name="Stajich J.E."/>
            <person name="Selbmann L."/>
        </authorList>
    </citation>
    <scope>NUCLEOTIDE SEQUENCE</scope>
    <source>
        <strain evidence="2">CCFEE 5312</strain>
    </source>
</reference>
<comment type="caution">
    <text evidence="2">The sequence shown here is derived from an EMBL/GenBank/DDBJ whole genome shotgun (WGS) entry which is preliminary data.</text>
</comment>
<name>A0AAJ0DCR4_9PEZI</name>
<evidence type="ECO:0000313" key="3">
    <source>
        <dbReference type="Proteomes" id="UP001271007"/>
    </source>
</evidence>
<proteinExistence type="predicted"/>
<accession>A0AAJ0DCR4</accession>
<dbReference type="SMART" id="SM00849">
    <property type="entry name" value="Lactamase_B"/>
    <property type="match status" value="1"/>
</dbReference>
<evidence type="ECO:0000259" key="1">
    <source>
        <dbReference type="SMART" id="SM00849"/>
    </source>
</evidence>
<dbReference type="EMBL" id="JAWDJX010000058">
    <property type="protein sequence ID" value="KAK3047702.1"/>
    <property type="molecule type" value="Genomic_DNA"/>
</dbReference>